<evidence type="ECO:0000259" key="3">
    <source>
        <dbReference type="Pfam" id="PF04366"/>
    </source>
</evidence>
<evidence type="ECO:0000256" key="2">
    <source>
        <dbReference type="SAM" id="SignalP"/>
    </source>
</evidence>
<keyword evidence="2" id="KW-0732">Signal</keyword>
<proteinExistence type="predicted"/>
<evidence type="ECO:0000256" key="1">
    <source>
        <dbReference type="SAM" id="MobiDB-lite"/>
    </source>
</evidence>
<dbReference type="InterPro" id="IPR051702">
    <property type="entry name" value="SH3_domain_YSC84-like"/>
</dbReference>
<dbReference type="GO" id="GO:0035091">
    <property type="term" value="F:phosphatidylinositol binding"/>
    <property type="evidence" value="ECO:0007669"/>
    <property type="project" value="TreeGrafter"/>
</dbReference>
<reference evidence="4 5" key="1">
    <citation type="submission" date="2019-10" db="EMBL/GenBank/DDBJ databases">
        <title>Draft whole-genome sequence of the purple nonsulfur photosynthetic bacterium Roseospira navarrensis DSM 15114.</title>
        <authorList>
            <person name="Kyndt J.A."/>
            <person name="Meyer T.E."/>
        </authorList>
    </citation>
    <scope>NUCLEOTIDE SEQUENCE [LARGE SCALE GENOMIC DNA]</scope>
    <source>
        <strain evidence="4 5">DSM 15114</strain>
    </source>
</reference>
<comment type="caution">
    <text evidence="4">The sequence shown here is derived from an EMBL/GenBank/DDBJ whole genome shotgun (WGS) entry which is preliminary data.</text>
</comment>
<dbReference type="CDD" id="cd11524">
    <property type="entry name" value="SYLF"/>
    <property type="match status" value="1"/>
</dbReference>
<evidence type="ECO:0000313" key="5">
    <source>
        <dbReference type="Proteomes" id="UP000434582"/>
    </source>
</evidence>
<evidence type="ECO:0000313" key="4">
    <source>
        <dbReference type="EMBL" id="MQX35113.1"/>
    </source>
</evidence>
<protein>
    <recommendedName>
        <fullName evidence="3">Ysc84 actin-binding domain-containing protein</fullName>
    </recommendedName>
</protein>
<dbReference type="EMBL" id="WIVE01000001">
    <property type="protein sequence ID" value="MQX35113.1"/>
    <property type="molecule type" value="Genomic_DNA"/>
</dbReference>
<feature type="region of interest" description="Disordered" evidence="1">
    <location>
        <begin position="40"/>
        <end position="144"/>
    </location>
</feature>
<dbReference type="AlphaFoldDB" id="A0A7X1ZAR8"/>
<dbReference type="PANTHER" id="PTHR15629">
    <property type="entry name" value="SH3YL1 PROTEIN"/>
    <property type="match status" value="1"/>
</dbReference>
<keyword evidence="5" id="KW-1185">Reference proteome</keyword>
<sequence length="356" mass="36245">MGRVRQSRFSRPRRRDGRRAALLATVGLLMALPPAPVLAQSGETGQPVPLIGPSNGTLDPSLGELDQPPLPIEPTAGPRTGATTGSTGANPPLSPPRVIDGGPGTRPHLAAPDAPTAPSAPGLAAPAPSATAGTATLTRGSDDPARAEALARAMGTASDAAATVTELRADSGFQADMNDFLARARAVMVIPSFFRAGFVVGGAYGSAVLTVRDETGAFSEPAFYRMAAGSVGLQIGAQDARIILLVMTDAGLQAILKDQFKLEAGANVTFGLYGGGVSTGSTTDVNQDILAFSHSRGIFGGGALEGAVIEPRHDWNAAYYDTPGILPRTILFETPVANPVSRPLIQALQAPVGGGG</sequence>
<feature type="signal peptide" evidence="2">
    <location>
        <begin position="1"/>
        <end position="39"/>
    </location>
</feature>
<dbReference type="PANTHER" id="PTHR15629:SF2">
    <property type="entry name" value="SH3 DOMAIN-CONTAINING YSC84-LIKE PROTEIN 1"/>
    <property type="match status" value="1"/>
</dbReference>
<feature type="compositionally biased region" description="Low complexity" evidence="1">
    <location>
        <begin position="74"/>
        <end position="91"/>
    </location>
</feature>
<dbReference type="RefSeq" id="WP_153340218.1">
    <property type="nucleotide sequence ID" value="NZ_WIVE01000001.1"/>
</dbReference>
<organism evidence="4 5">
    <name type="scientific">Roseospira navarrensis</name>
    <dbReference type="NCBI Taxonomy" id="140058"/>
    <lineage>
        <taxon>Bacteria</taxon>
        <taxon>Pseudomonadati</taxon>
        <taxon>Pseudomonadota</taxon>
        <taxon>Alphaproteobacteria</taxon>
        <taxon>Rhodospirillales</taxon>
        <taxon>Rhodospirillaceae</taxon>
        <taxon>Roseospira</taxon>
    </lineage>
</organism>
<gene>
    <name evidence="4" type="ORF">GHC57_01125</name>
</gene>
<dbReference type="InterPro" id="IPR007461">
    <property type="entry name" value="Ysc84_actin-binding"/>
</dbReference>
<feature type="compositionally biased region" description="Low complexity" evidence="1">
    <location>
        <begin position="110"/>
        <end position="138"/>
    </location>
</feature>
<dbReference type="OrthoDB" id="9782434at2"/>
<feature type="domain" description="Ysc84 actin-binding" evidence="3">
    <location>
        <begin position="228"/>
        <end position="350"/>
    </location>
</feature>
<dbReference type="Proteomes" id="UP000434582">
    <property type="component" value="Unassembled WGS sequence"/>
</dbReference>
<dbReference type="Pfam" id="PF04366">
    <property type="entry name" value="Ysc84"/>
    <property type="match status" value="1"/>
</dbReference>
<name>A0A7X1ZAR8_9PROT</name>
<accession>A0A7X1ZAR8</accession>
<feature type="chain" id="PRO_5030742525" description="Ysc84 actin-binding domain-containing protein" evidence="2">
    <location>
        <begin position="40"/>
        <end position="356"/>
    </location>
</feature>